<gene>
    <name evidence="3" type="ORF">C1SCF055_LOCUS11456</name>
</gene>
<evidence type="ECO:0000313" key="3">
    <source>
        <dbReference type="EMBL" id="CAI3983879.1"/>
    </source>
</evidence>
<dbReference type="InterPro" id="IPR036397">
    <property type="entry name" value="RNaseH_sf"/>
</dbReference>
<dbReference type="GO" id="GO:0003676">
    <property type="term" value="F:nucleic acid binding"/>
    <property type="evidence" value="ECO:0007669"/>
    <property type="project" value="InterPro"/>
</dbReference>
<evidence type="ECO:0000313" key="5">
    <source>
        <dbReference type="Proteomes" id="UP001152797"/>
    </source>
</evidence>
<feature type="compositionally biased region" description="Low complexity" evidence="1">
    <location>
        <begin position="632"/>
        <end position="644"/>
    </location>
</feature>
<evidence type="ECO:0000259" key="2">
    <source>
        <dbReference type="PROSITE" id="PS50994"/>
    </source>
</evidence>
<feature type="domain" description="Integrase catalytic" evidence="2">
    <location>
        <begin position="1283"/>
        <end position="1383"/>
    </location>
</feature>
<protein>
    <submittedName>
        <fullName evidence="4">Retrovirus-related Pol polyprotein from transposon RE2 (Retro element 2) (AtRE2)</fullName>
    </submittedName>
</protein>
<comment type="caution">
    <text evidence="3">The sequence shown here is derived from an EMBL/GenBank/DDBJ whole genome shotgun (WGS) entry which is preliminary data.</text>
</comment>
<dbReference type="GO" id="GO:0015074">
    <property type="term" value="P:DNA integration"/>
    <property type="evidence" value="ECO:0007669"/>
    <property type="project" value="InterPro"/>
</dbReference>
<dbReference type="Proteomes" id="UP001152797">
    <property type="component" value="Unassembled WGS sequence"/>
</dbReference>
<feature type="region of interest" description="Disordered" evidence="1">
    <location>
        <begin position="295"/>
        <end position="325"/>
    </location>
</feature>
<feature type="compositionally biased region" description="Basic and acidic residues" evidence="1">
    <location>
        <begin position="1577"/>
        <end position="1586"/>
    </location>
</feature>
<dbReference type="EMBL" id="CAMXCT020000843">
    <property type="protein sequence ID" value="CAL1137254.1"/>
    <property type="molecule type" value="Genomic_DNA"/>
</dbReference>
<reference evidence="3" key="1">
    <citation type="submission" date="2022-10" db="EMBL/GenBank/DDBJ databases">
        <authorList>
            <person name="Chen Y."/>
            <person name="Dougan E. K."/>
            <person name="Chan C."/>
            <person name="Rhodes N."/>
            <person name="Thang M."/>
        </authorList>
    </citation>
    <scope>NUCLEOTIDE SEQUENCE</scope>
</reference>
<dbReference type="Gene3D" id="3.30.420.10">
    <property type="entry name" value="Ribonuclease H-like superfamily/Ribonuclease H"/>
    <property type="match status" value="1"/>
</dbReference>
<accession>A0A9P1C2I2</accession>
<organism evidence="3">
    <name type="scientific">Cladocopium goreaui</name>
    <dbReference type="NCBI Taxonomy" id="2562237"/>
    <lineage>
        <taxon>Eukaryota</taxon>
        <taxon>Sar</taxon>
        <taxon>Alveolata</taxon>
        <taxon>Dinophyceae</taxon>
        <taxon>Suessiales</taxon>
        <taxon>Symbiodiniaceae</taxon>
        <taxon>Cladocopium</taxon>
    </lineage>
</organism>
<feature type="region of interest" description="Disordered" evidence="1">
    <location>
        <begin position="627"/>
        <end position="675"/>
    </location>
</feature>
<dbReference type="SUPFAM" id="SSF53098">
    <property type="entry name" value="Ribonuclease H-like"/>
    <property type="match status" value="1"/>
</dbReference>
<evidence type="ECO:0000313" key="4">
    <source>
        <dbReference type="EMBL" id="CAL4771191.1"/>
    </source>
</evidence>
<dbReference type="EMBL" id="CAMXCT010000843">
    <property type="protein sequence ID" value="CAI3983879.1"/>
    <property type="molecule type" value="Genomic_DNA"/>
</dbReference>
<dbReference type="InterPro" id="IPR012337">
    <property type="entry name" value="RNaseH-like_sf"/>
</dbReference>
<dbReference type="EMBL" id="CAMXCT030000843">
    <property type="protein sequence ID" value="CAL4771191.1"/>
    <property type="molecule type" value="Genomic_DNA"/>
</dbReference>
<reference evidence="4 5" key="2">
    <citation type="submission" date="2024-05" db="EMBL/GenBank/DDBJ databases">
        <authorList>
            <person name="Chen Y."/>
            <person name="Shah S."/>
            <person name="Dougan E. K."/>
            <person name="Thang M."/>
            <person name="Chan C."/>
        </authorList>
    </citation>
    <scope>NUCLEOTIDE SEQUENCE [LARGE SCALE GENOMIC DNA]</scope>
</reference>
<name>A0A9P1C2I2_9DINO</name>
<feature type="region of interest" description="Disordered" evidence="1">
    <location>
        <begin position="1655"/>
        <end position="1699"/>
    </location>
</feature>
<keyword evidence="5" id="KW-1185">Reference proteome</keyword>
<feature type="region of interest" description="Disordered" evidence="1">
    <location>
        <begin position="827"/>
        <end position="855"/>
    </location>
</feature>
<evidence type="ECO:0000256" key="1">
    <source>
        <dbReference type="SAM" id="MobiDB-lite"/>
    </source>
</evidence>
<feature type="compositionally biased region" description="Basic and acidic residues" evidence="1">
    <location>
        <begin position="295"/>
        <end position="315"/>
    </location>
</feature>
<feature type="compositionally biased region" description="Polar residues" evidence="1">
    <location>
        <begin position="656"/>
        <end position="665"/>
    </location>
</feature>
<proteinExistence type="predicted"/>
<sequence>MAVFPKRNGLVDILVGPGKYEEYNLAARWLLRQSGIVTARGEEFTPDELEHQPEVVGKDPATGEDVVLTPADPLRGIKILMKALEEMNGKTTLDKRGELRSQFYLELKRRPGERISEFCTRFRTMVADLRQEGVTLPSGELGWFLRSKLGLDQLRLQLLDTALGDDIEKEVLRLFKELHSQDPLVCRQQADSRPPLLQRFLSQQSGPRLPLWQALQLDPSSLVEEAEADDDEEMVEDSQDQYSLEELMQTEAEALAAELDAAAEEGLDPATLQEIEDSVETAAEALLTMREAKTRLQEVKKGRGHGKTDGSDKKGTAAKKQSGKHPCFDCGLPGHWAGDPECQKPGQNLGRKSPPKKAKQVKVVETLNTEHVVEELDTQTNEALAVVSEPGLISDSLVQAVSDAHGLREVKAMSPAILACDKRLVGALDSACNRTCTGPEWLKGFLAGLKDAPQEIQDLVVSRPEREVFRFGNGGTQTSEERWRLPAVVGGELICFWTSLVPVPSLGLLLGRDFLEAVGADMSFARRILMCEHLNSVPIPLHQLTAGHYLLHLLPSSWPGVVSQKRWKRLGVDGVLELQLSMKDWLNKRFGGGVSRAVRAHDHLLTEHSLQAGRMVLAQASMTSAPVLKPNSTSAPTTSPSASSQPVNGEPVSSFGMETTGASQSRAKRVGRKRSSAVAAPKALAAQAMDGIIPKQHLKKAELAQTFNMQNLGNCSHLRDRLGLAVSFMEDPKVEGMLCGRAVKGLGAKLKKQAQAEALEAAKAAEEAGSREQEARSMIGPKGGLPTLRGDLLRLAALLHVKVEDGDTVTQLKEKIKPTVALLKEKPEPKVKAKSKGQARGAIPKSAPRHATCSSVSMNDRPLTVIADQQRQLGVMVDHLAREISALRRPMVEQESEEVEEAEMISEREWTPSEIAQLNADAYEELYRDRLMAQYGEERLIGLTSDEIEQATAWKRHEEDRRKVSLGPSQLKEILVAQHEQEFRHFMNDETFFQSVIPLCLKSEVYTNSQNFMKEALKRGHQVGTPMSLETGWDFRRADHRKRAYQTVMDEKPFCLIIAFPCGGFSPLQFLNPHGLEGLPQRRQESLELMRFGIELAKLQVREGRHQKATKIASSSDAVIKSVDGNRCTRTHVHDPVIGGAKVTARAGIYPRALARAMVRSVEEQFEKQYDLNSGNVGEVLAAEAEDDEGIDFVQNSGAFALNEDDLSDVEEQTEDDSQGRISQSVKLAIRRLHENTGHRSNVRLARALAIAGAPPEAIIAAKRHRCDVCAERVAPKVRRPASLPTPRDMGDQVHIDLLEIEDIKENKFFVVHCTDSATRFQMAEVLKDKSTASVVRFLSTKWLPVFGAPRVLVADQGREFISWEMEEWASSVSTQFFQRLWLLKACLLGFDDMQVALGEAVYACNADINESGASPFQAAVGRQPRMVGDVLGGIQNRLAEHGLVSSKPSLARQIAMRETAKVSMCRLHFSRGLRKAELARSRSTTIEEAPAPGTVCYFYRPVRYNRKGAGSRKKLTLKRWHGPALLVALEGHASAFLSYKGQLTKCALEHVRVASTMEQIAAETWREAIDEVVEAARQDAARQEPEEAPVVDAESLPAGENPRTPAFLPSTPAPAALQPASADGGADLPPLQPQKLVGAMLSLGDEGGSGLVSVPGPRRMSDVSSRAAASSIPGSRRMSDVSSRAAASSIPPLPRPLPLSQTIEKAQRLDATAGVKRPAEIGASDYKDAQDVADGGAASAAEPSRVADALLVSKEDIFASLGDPSVHPLVHIHNGACLDRLRPLESRVNDHGSWHGRWHLPSQSEWETRSKLGLSWPIGSDDVEDSHEACAVQAARKEYFWKSMTDEQKKEFKEAATQAWSVWAENDALQILSDEEAAKVRQKLKQNKESDSKILTPRYVFTDKHEALRTPTNPLPLKARARIVVPGFKDVMAFSIRKDAPTASRISQHMLFIMTASFKKAKKAWRLMSTDVKSAFMKGDPFLAGTRELYMENILCKGVFGLSDAPRQWYLRLNKDLEALGWERSSLDYACWLLWSEDRTTLDGILLSHVDDLLLGGNLRAQESLLSLGESLSFGSVEYDDFVYCGKRIRQRADGTITISMVEYHQNLKPIVIPAHRRAQPDAELSEAERRQLRAVLGSLQWLVAQLRIDQGFSLSSLQGEKPRVQTLVKANVLLKKFKMHPRFELTFKPLDLDGAGILVITDASLGNVTKEGCAEGSVTERVFSQSAYFVLVADRHLMSGKEGNFGILDARSHRIPRVCRSTFGAELLGAEEGLDNGQFARGMLALMLGYPMNGRCADGVMDAVPLMQVTDAKDVFDKGSSDTPTYGSQKSLAFTIAWMRSILARPNTCLRWTSTENMFVDAGTKEMDVDHMHRIIQSGTWSVEFNQTYVKQTSRKTKASVASESGNSELVGFWCKARPDLEADIVQSTDLRNLGAIVLAHARQRSEDGFVRVLDGEARARLYTGSKSASRRKCLALVGRMQQTTGESPIDNLQLPNLMRRKDALLLTVGRRIQQFFVWALRWKQRRIMARFPSECHQAAVKARAQSMQEGDDSSVALNLLVEHGCLVESYGQVPQVIRTRADEFIAECLQRPEGELDEELADFLKHCQINPGRPYKADRVGHKLLLLKALRSPELRVMWRSDVEAFTQHRYITGTWTRRAPLYYLPDDGSECVVLRRPGDEESSRFRKNIFAYAESHGLGQSGGGWTDSSHWPAGSLMYELGSLLCIDEAAKLPNHFVTDIEKIVQDCVLLCPDGVADALPGEVLHDAGQNPIVASSIGKSQHTQVSKASVEDFPLMKQQQSPRWCSKLDAFVDIVQVGKDKDAFFVCVRTRTPNSKPVLDFLVQLRLEYLRSFGRAVDFNCTCHASVTGEYYVNLAPVACMRKIKVPVGEGCLGLDFDYLNPELRETVTQRGLPVATVDSSQGKGNLHASSAECWRGCLEGRSVLTRLYDFNRKPGSLPIAQRMIAKLFQ</sequence>
<feature type="region of interest" description="Disordered" evidence="1">
    <location>
        <begin position="1577"/>
        <end position="1633"/>
    </location>
</feature>
<feature type="compositionally biased region" description="Basic residues" evidence="1">
    <location>
        <begin position="666"/>
        <end position="675"/>
    </location>
</feature>
<dbReference type="PROSITE" id="PS50994">
    <property type="entry name" value="INTEGRASE"/>
    <property type="match status" value="1"/>
</dbReference>
<dbReference type="InterPro" id="IPR001584">
    <property type="entry name" value="Integrase_cat-core"/>
</dbReference>